<evidence type="ECO:0000256" key="1">
    <source>
        <dbReference type="SAM" id="MobiDB-lite"/>
    </source>
</evidence>
<protein>
    <submittedName>
        <fullName evidence="2">Uncharacterized protein</fullName>
    </submittedName>
</protein>
<dbReference type="AlphaFoldDB" id="A0AAE8QCF5"/>
<feature type="region of interest" description="Disordered" evidence="1">
    <location>
        <begin position="65"/>
        <end position="85"/>
    </location>
</feature>
<organism evidence="2 3">
    <name type="scientific">Rhizobium ruizarguesonis</name>
    <dbReference type="NCBI Taxonomy" id="2081791"/>
    <lineage>
        <taxon>Bacteria</taxon>
        <taxon>Pseudomonadati</taxon>
        <taxon>Pseudomonadota</taxon>
        <taxon>Alphaproteobacteria</taxon>
        <taxon>Hyphomicrobiales</taxon>
        <taxon>Rhizobiaceae</taxon>
        <taxon>Rhizobium/Agrobacterium group</taxon>
        <taxon>Rhizobium</taxon>
    </lineage>
</organism>
<dbReference type="EMBL" id="SIKX01000001">
    <property type="protein sequence ID" value="TBF18843.1"/>
    <property type="molecule type" value="Genomic_DNA"/>
</dbReference>
<sequence>MIYKATGNVRAVQILHGHNTVRYLAVDIEDALELVEIPKFENVQSRAERACALLRVGPRLKNRLSGYAPSSQPFGADRFYPESSR</sequence>
<name>A0AAE8QCF5_9HYPH</name>
<gene>
    <name evidence="2" type="ORF">ELG94_11165</name>
</gene>
<evidence type="ECO:0000313" key="3">
    <source>
        <dbReference type="Proteomes" id="UP000291892"/>
    </source>
</evidence>
<comment type="caution">
    <text evidence="2">The sequence shown here is derived from an EMBL/GenBank/DDBJ whole genome shotgun (WGS) entry which is preliminary data.</text>
</comment>
<evidence type="ECO:0000313" key="2">
    <source>
        <dbReference type="EMBL" id="TBF18843.1"/>
    </source>
</evidence>
<proteinExistence type="predicted"/>
<dbReference type="Proteomes" id="UP000291892">
    <property type="component" value="Unassembled WGS sequence"/>
</dbReference>
<reference evidence="2 3" key="1">
    <citation type="submission" date="2019-02" db="EMBL/GenBank/DDBJ databases">
        <title>The genomic architecture of introgression among sibling species of bacteria.</title>
        <authorList>
            <person name="Cavassim M.I.A."/>
            <person name="Moeskjaer S."/>
            <person name="Moslemi C."/>
            <person name="Fields B."/>
            <person name="Bachmann A."/>
            <person name="Vilhjalmsson B."/>
            <person name="Schierup M.H."/>
            <person name="Young J.P.W."/>
            <person name="Andersen S.U."/>
        </authorList>
    </citation>
    <scope>NUCLEOTIDE SEQUENCE [LARGE SCALE GENOMIC DNA]</scope>
    <source>
        <strain evidence="2 3">SM42</strain>
    </source>
</reference>
<accession>A0AAE8QCF5</accession>